<gene>
    <name evidence="1" type="ORF">OG308_18950</name>
</gene>
<dbReference type="EMBL" id="CP109527">
    <property type="protein sequence ID" value="WTY33420.1"/>
    <property type="molecule type" value="Genomic_DNA"/>
</dbReference>
<proteinExistence type="predicted"/>
<dbReference type="RefSeq" id="WP_405145621.1">
    <property type="nucleotide sequence ID" value="NZ_CP109527.1"/>
</dbReference>
<protein>
    <submittedName>
        <fullName evidence="1">Uncharacterized protein</fullName>
    </submittedName>
</protein>
<reference evidence="1 2" key="1">
    <citation type="submission" date="2022-10" db="EMBL/GenBank/DDBJ databases">
        <title>The complete genomes of actinobacterial strains from the NBC collection.</title>
        <authorList>
            <person name="Joergensen T.S."/>
            <person name="Alvarez Arevalo M."/>
            <person name="Sterndorff E.B."/>
            <person name="Faurdal D."/>
            <person name="Vuksanovic O."/>
            <person name="Mourched A.-S."/>
            <person name="Charusanti P."/>
            <person name="Shaw S."/>
            <person name="Blin K."/>
            <person name="Weber T."/>
        </authorList>
    </citation>
    <scope>NUCLEOTIDE SEQUENCE [LARGE SCALE GENOMIC DNA]</scope>
    <source>
        <strain evidence="1 2">NBC_01413</strain>
    </source>
</reference>
<sequence>MVDAMEAAGLPATGRADRTKVAGCADLGCPQMIAIDPVSVYQFDGEAAAEKYATIMSKSSLIYRNGSIVLRFKRDGPSPIDKTLIPQYQAALDGLLP</sequence>
<evidence type="ECO:0000313" key="1">
    <source>
        <dbReference type="EMBL" id="WTY33420.1"/>
    </source>
</evidence>
<keyword evidence="2" id="KW-1185">Reference proteome</keyword>
<accession>A0ABZ1N0K9</accession>
<name>A0ABZ1N0K9_9NOCA</name>
<evidence type="ECO:0000313" key="2">
    <source>
        <dbReference type="Proteomes" id="UP001621418"/>
    </source>
</evidence>
<organism evidence="1 2">
    <name type="scientific">Nocardia salmonicida</name>
    <dbReference type="NCBI Taxonomy" id="53431"/>
    <lineage>
        <taxon>Bacteria</taxon>
        <taxon>Bacillati</taxon>
        <taxon>Actinomycetota</taxon>
        <taxon>Actinomycetes</taxon>
        <taxon>Mycobacteriales</taxon>
        <taxon>Nocardiaceae</taxon>
        <taxon>Nocardia</taxon>
    </lineage>
</organism>
<dbReference type="Proteomes" id="UP001621418">
    <property type="component" value="Chromosome"/>
</dbReference>